<evidence type="ECO:0000313" key="5">
    <source>
        <dbReference type="EMBL" id="CAI36079.1"/>
    </source>
</evidence>
<organism evidence="5">
    <name type="scientific">Pseudomonas savastanoi pv. phaseolicola</name>
    <name type="common">Pseudomonas syringae pv. phaseolicola</name>
    <dbReference type="NCBI Taxonomy" id="319"/>
    <lineage>
        <taxon>Bacteria</taxon>
        <taxon>Pseudomonadati</taxon>
        <taxon>Pseudomonadota</taxon>
        <taxon>Gammaproteobacteria</taxon>
        <taxon>Pseudomonadales</taxon>
        <taxon>Pseudomonadaceae</taxon>
        <taxon>Pseudomonas</taxon>
    </lineage>
</organism>
<reference evidence="5" key="1">
    <citation type="journal article" date="2005" name="Curr. Biol.">
        <title>Exposure to host resistance mechanisms drives evolution of bacterial virulence in plants.</title>
        <authorList>
            <person name="Pitman A.R."/>
            <person name="Jackson R.W."/>
            <person name="Mansfield J.W."/>
            <person name="Kaitell V."/>
            <person name="Thwaites R."/>
            <person name="Arnold D.L."/>
        </authorList>
    </citation>
    <scope>NUCLEOTIDE SEQUENCE</scope>
    <source>
        <strain evidence="5">1302A</strain>
    </source>
</reference>
<keyword evidence="1" id="KW-0805">Transcription regulation</keyword>
<evidence type="ECO:0000256" key="2">
    <source>
        <dbReference type="ARBA" id="ARBA00023125"/>
    </source>
</evidence>
<dbReference type="GO" id="GO:0003677">
    <property type="term" value="F:DNA binding"/>
    <property type="evidence" value="ECO:0007669"/>
    <property type="project" value="UniProtKB-KW"/>
</dbReference>
<protein>
    <submittedName>
        <fullName evidence="5">Uncharacterized protein pph38</fullName>
    </submittedName>
</protein>
<dbReference type="PANTHER" id="PTHR33204:SF17">
    <property type="entry name" value="TRANSCRIPTIONAL REGULATORY PROTEIN"/>
    <property type="match status" value="1"/>
</dbReference>
<dbReference type="SUPFAM" id="SSF46785">
    <property type="entry name" value="Winged helix' DNA-binding domain"/>
    <property type="match status" value="1"/>
</dbReference>
<feature type="domain" description="HTH hxlR-type" evidence="4">
    <location>
        <begin position="11"/>
        <end position="108"/>
    </location>
</feature>
<keyword evidence="2" id="KW-0238">DNA-binding</keyword>
<dbReference type="PANTHER" id="PTHR33204">
    <property type="entry name" value="TRANSCRIPTIONAL REGULATOR, MARR FAMILY"/>
    <property type="match status" value="1"/>
</dbReference>
<keyword evidence="3" id="KW-0804">Transcription</keyword>
<dbReference type="InterPro" id="IPR036390">
    <property type="entry name" value="WH_DNA-bd_sf"/>
</dbReference>
<accession>Q4LBL9</accession>
<dbReference type="RefSeq" id="WP_054072879.1">
    <property type="nucleotide sequence ID" value="NZ_LGKY01000010.1"/>
</dbReference>
<dbReference type="AlphaFoldDB" id="Q4LBL9"/>
<evidence type="ECO:0000256" key="1">
    <source>
        <dbReference type="ARBA" id="ARBA00023015"/>
    </source>
</evidence>
<dbReference type="Pfam" id="PF01638">
    <property type="entry name" value="HxlR"/>
    <property type="match status" value="1"/>
</dbReference>
<dbReference type="Gene3D" id="1.10.10.10">
    <property type="entry name" value="Winged helix-like DNA-binding domain superfamily/Winged helix DNA-binding domain"/>
    <property type="match status" value="1"/>
</dbReference>
<name>Q4LBL9_PSESH</name>
<evidence type="ECO:0000256" key="3">
    <source>
        <dbReference type="ARBA" id="ARBA00023163"/>
    </source>
</evidence>
<dbReference type="PROSITE" id="PS51118">
    <property type="entry name" value="HTH_HXLR"/>
    <property type="match status" value="1"/>
</dbReference>
<proteinExistence type="predicted"/>
<dbReference type="InterPro" id="IPR036388">
    <property type="entry name" value="WH-like_DNA-bd_sf"/>
</dbReference>
<dbReference type="InterPro" id="IPR002577">
    <property type="entry name" value="HTH_HxlR"/>
</dbReference>
<evidence type="ECO:0000259" key="4">
    <source>
        <dbReference type="PROSITE" id="PS51118"/>
    </source>
</evidence>
<gene>
    <name evidence="5" type="primary">pph38</name>
</gene>
<sequence length="159" mass="18284">MRRKSFNGVECPVTRSIEVVGEWWSILIMRDALQGIRRFDDFSRSLEIAPNMLTRRLNSLVDNGLLRRVQYSEKPARFEYLVTDKGEDFRIVIFALMSWGNRHLAPEGESLQVVEAETSLPLELVFRSKDGRIVELASVSVQAGPAASKMMRERLSQRR</sequence>
<dbReference type="EMBL" id="AJ870974">
    <property type="protein sequence ID" value="CAI36079.1"/>
    <property type="molecule type" value="Genomic_DNA"/>
</dbReference>